<accession>A0ABX2JS81</accession>
<feature type="domain" description="Calx-beta" evidence="7">
    <location>
        <begin position="1194"/>
        <end position="1293"/>
    </location>
</feature>
<dbReference type="CDD" id="cd04486">
    <property type="entry name" value="YhcR_OBF_like"/>
    <property type="match status" value="1"/>
</dbReference>
<dbReference type="Pfam" id="PF17963">
    <property type="entry name" value="Big_9"/>
    <property type="match status" value="1"/>
</dbReference>
<organism evidence="8 9">
    <name type="scientific">Sphingomonas hominis</name>
    <dbReference type="NCBI Taxonomy" id="2741495"/>
    <lineage>
        <taxon>Bacteria</taxon>
        <taxon>Pseudomonadati</taxon>
        <taxon>Pseudomonadota</taxon>
        <taxon>Alphaproteobacteria</taxon>
        <taxon>Sphingomonadales</taxon>
        <taxon>Sphingomonadaceae</taxon>
        <taxon>Sphingomonas</taxon>
    </lineage>
</organism>
<evidence type="ECO:0000256" key="6">
    <source>
        <dbReference type="ARBA" id="ARBA00022837"/>
    </source>
</evidence>
<comment type="cofactor">
    <cofactor evidence="1">
        <name>Ca(2+)</name>
        <dbReference type="ChEBI" id="CHEBI:29108"/>
    </cofactor>
</comment>
<evidence type="ECO:0000313" key="8">
    <source>
        <dbReference type="EMBL" id="NTS66670.1"/>
    </source>
</evidence>
<dbReference type="Pfam" id="PF08548">
    <property type="entry name" value="Peptidase_M10_C"/>
    <property type="match status" value="1"/>
</dbReference>
<keyword evidence="9" id="KW-1185">Reference proteome</keyword>
<dbReference type="InterPro" id="IPR013858">
    <property type="entry name" value="Peptidase_M10B_C"/>
</dbReference>
<dbReference type="SMART" id="SM00237">
    <property type="entry name" value="Calx_beta"/>
    <property type="match status" value="7"/>
</dbReference>
<dbReference type="Gene3D" id="2.60.40.2030">
    <property type="match status" value="7"/>
</dbReference>
<evidence type="ECO:0000313" key="9">
    <source>
        <dbReference type="Proteomes" id="UP000621447"/>
    </source>
</evidence>
<dbReference type="Gene3D" id="3.60.10.10">
    <property type="entry name" value="Endonuclease/exonuclease/phosphatase"/>
    <property type="match status" value="1"/>
</dbReference>
<keyword evidence="6" id="KW-0106">Calcium</keyword>
<dbReference type="SUPFAM" id="SSF51120">
    <property type="entry name" value="beta-Roll"/>
    <property type="match status" value="1"/>
</dbReference>
<protein>
    <recommendedName>
        <fullName evidence="7">Calx-beta domain-containing protein</fullName>
    </recommendedName>
</protein>
<evidence type="ECO:0000256" key="2">
    <source>
        <dbReference type="ARBA" id="ARBA00004613"/>
    </source>
</evidence>
<dbReference type="InterPro" id="IPR038081">
    <property type="entry name" value="CalX-like_sf"/>
</dbReference>
<reference evidence="8 9" key="1">
    <citation type="submission" date="2020-06" db="EMBL/GenBank/DDBJ databases">
        <title>Sphingomonas hominis sp. nov., a member of the Sphingomonas, isolated from the hair of a 22-year-old girl.</title>
        <authorList>
            <person name="Zhang D.-F."/>
            <person name="Cui X.-W."/>
        </authorList>
    </citation>
    <scope>NUCLEOTIDE SEQUENCE [LARGE SCALE GENOMIC DNA]</scope>
    <source>
        <strain evidence="8 9">HHU CXW</strain>
    </source>
</reference>
<proteinExistence type="predicted"/>
<feature type="domain" description="Calx-beta" evidence="7">
    <location>
        <begin position="862"/>
        <end position="963"/>
    </location>
</feature>
<feature type="domain" description="Calx-beta" evidence="7">
    <location>
        <begin position="282"/>
        <end position="386"/>
    </location>
</feature>
<dbReference type="InterPro" id="IPR003644">
    <property type="entry name" value="Calx_beta"/>
</dbReference>
<keyword evidence="3" id="KW-0964">Secreted</keyword>
<evidence type="ECO:0000259" key="7">
    <source>
        <dbReference type="SMART" id="SM00237"/>
    </source>
</evidence>
<dbReference type="PANTHER" id="PTHR42834:SF1">
    <property type="entry name" value="ENDONUCLEASE_EXONUCLEASE_PHOSPHATASE FAMILY PROTEIN (AFU_ORTHOLOGUE AFUA_3G09210)"/>
    <property type="match status" value="1"/>
</dbReference>
<feature type="domain" description="Calx-beta" evidence="7">
    <location>
        <begin position="625"/>
        <end position="736"/>
    </location>
</feature>
<keyword evidence="4" id="KW-0732">Signal</keyword>
<name>A0ABX2JS81_9SPHN</name>
<dbReference type="Proteomes" id="UP000621447">
    <property type="component" value="Unassembled WGS sequence"/>
</dbReference>
<dbReference type="InterPro" id="IPR036691">
    <property type="entry name" value="Endo/exonu/phosph_ase_sf"/>
</dbReference>
<dbReference type="RefSeq" id="WP_174195159.1">
    <property type="nucleotide sequence ID" value="NZ_JABULH010000012.1"/>
</dbReference>
<gene>
    <name evidence="8" type="ORF">HRV97_16090</name>
</gene>
<comment type="caution">
    <text evidence="8">The sequence shown here is derived from an EMBL/GenBank/DDBJ whole genome shotgun (WGS) entry which is preliminary data.</text>
</comment>
<evidence type="ECO:0000256" key="5">
    <source>
        <dbReference type="ARBA" id="ARBA00022737"/>
    </source>
</evidence>
<dbReference type="PANTHER" id="PTHR42834">
    <property type="entry name" value="ENDONUCLEASE/EXONUCLEASE/PHOSPHATASE FAMILY PROTEIN (AFU_ORTHOLOGUE AFUA_3G09210)"/>
    <property type="match status" value="1"/>
</dbReference>
<dbReference type="Pfam" id="PF03160">
    <property type="entry name" value="Calx-beta"/>
    <property type="match status" value="7"/>
</dbReference>
<comment type="subcellular location">
    <subcellularLocation>
        <location evidence="2">Secreted</location>
    </subcellularLocation>
</comment>
<dbReference type="SUPFAM" id="SSF56219">
    <property type="entry name" value="DNase I-like"/>
    <property type="match status" value="1"/>
</dbReference>
<dbReference type="InterPro" id="IPR001343">
    <property type="entry name" value="Hemolysn_Ca-bd"/>
</dbReference>
<feature type="domain" description="Calx-beta" evidence="7">
    <location>
        <begin position="749"/>
        <end position="849"/>
    </location>
</feature>
<dbReference type="PROSITE" id="PS00330">
    <property type="entry name" value="HEMOLYSIN_CALCIUM"/>
    <property type="match status" value="2"/>
</dbReference>
<dbReference type="InterPro" id="IPR011049">
    <property type="entry name" value="Serralysin-like_metalloprot_C"/>
</dbReference>
<dbReference type="EMBL" id="JABULH010000012">
    <property type="protein sequence ID" value="NTS66670.1"/>
    <property type="molecule type" value="Genomic_DNA"/>
</dbReference>
<dbReference type="InterPro" id="IPR018511">
    <property type="entry name" value="Hemolysin-typ_Ca-bd_CS"/>
</dbReference>
<evidence type="ECO:0000256" key="4">
    <source>
        <dbReference type="ARBA" id="ARBA00022729"/>
    </source>
</evidence>
<evidence type="ECO:0000256" key="3">
    <source>
        <dbReference type="ARBA" id="ARBA00022525"/>
    </source>
</evidence>
<feature type="domain" description="Calx-beta" evidence="7">
    <location>
        <begin position="401"/>
        <end position="503"/>
    </location>
</feature>
<keyword evidence="5" id="KW-0677">Repeat</keyword>
<dbReference type="Pfam" id="PF00353">
    <property type="entry name" value="HemolysinCabind"/>
    <property type="match status" value="2"/>
</dbReference>
<sequence length="2391" mass="239531">MAAKRFNGTYAAGEPATELEWTNDAFEFGYVDSATSQPVGNARVASATGPDQAAPAAAAGEIANGFTFTANTLTYSENFDSLASSGTTAGTGTVDGGTPLGSTRFVFLEASGTSANTSYTAGNGSVNTGDTYSFGTAGSTDRAIGSLASGGVATIYYGTLFTNDTGSTITSLAIAFTGEQWRAGGRTAANGPDRLDFSYSTTATTIGGTGFTDFNDLDFVSPSALPSTAGALDGNAAANRQAISANLAVEIPAGGSIFIRWADTNVVGNDDGLAIDDFSITATLAGTPAPTTETIAFATPSITQAEGSGTDTAFTYTLTRSGSTAASTTVAYALATSGNTTDASDFTGATSGTATFAAGSDTATVTITVAGDRLIEGDETFGLVLSNPGTGYVVSGSAGTATGTITNDDLGGTFTIAGLSDASEGGTASFTITRTGGDGGPVTIGYTVGAGTTGTSADATDFGGSFPSGSVTFAAGETSKTIAIATTDDATPEGDESFTVTLGAPSTGMLGAQASAQALILASDPAGSVSVADVSVNEGAGVATITLTRTNGTGAITVGYATADGTATAGADYTATSGTATLGEGVNTVSFDVPITNDNLQEADETFTVTLTTGDGAPTIARGTATVTILDNDEPAAVGSFDIAPATSLVREGNSGVTVVSFTVSRTDGTTGAVSIPYTVGFTGTNPADVSDFAAGEPLSGTVTFADGDAATKTITVQVQGDSTLEADETFTVSLGTPSAGTLGNQASATATILNDDSTFSIASGQAVEGTGAIPLVMTRTGDLSVAATLRFDVSLESGDTASLADFPDGALPGGFIAFASGSATATLNVPVANDALIEGDETFTVTLSGATPGQVVTNAVATGTIVNDDFPALSISDASVIEGNEGTALLRFTITASEPAGADGISFNASTADGTATAGSDYAALANVAGTIAAGETSTTVTVAVSGDMVFERNETLSVILSNAVGATIARATAIGTIVNDDAVPASARIFAADFAGFTAAGFAPTPGTGQLDSDVWRVVGLSDNTNPAYGATLTTGDFARGQIIGTADPVTAGVYSPAANAALVFQATGAEMDAGGFIEARIENTSGATATSFDVAFDWAYRNSADRASSLQLAYSTDGVNYTRVDGAAFTTPATAPRVSGGTAIAVPNAFSTQAETVTITGTVADGGYLYLRWIHASSAGSGSRDEVGIDNLVVDAKLSSTPTASIADVSVTEGNGGERFATFTVTRSNGTAEASVAYATLDGSAVAGRDYGATSGTLTFAAGEVSKTIQVAIIGDAVREADERFQLVLSNPVGFEVPQPRATATIVNDDAGPVAIYDIQGLGHTSAFAGQVVQTSGVVTALATNGFYLQDAVGDGQVGTSDAIFVFTNAAPSVTVGNAITLSGMVEETRGHTGALTLTRLANPSDITVTTALVALPAATVIATDGSGRAAPTQAIDDDGLTSYDPTNDGIDFYESLEGMLVTIQTPRVVADTTSVGITYVVASDGVGATGLNSRSGMTISAGDNNPETIQIFRGGTHTQGDTLNNVTGVLTYFSSSSTSSGSYQVNPTDAVTVAVDRDHPAREATSLTGTASSLSYASFNVENLAPVADSTVEDRNTQEKVDLAFARHAAEIVNGLRNPDVIGLQEIQDADGIGTGTDLSGYATAAKLIAAIEAAGGPTYAYVEVTPTENTGGEPGGFIRPGFLYNPARVTYIDGSARALGDAIFTGTRRPLVADFQFNGQVFTAIDMHSTSRGGSGPLYGSTQPPVQAGDGARTAQALAVKSYIDGVLANDPNHLFMVNGDFNGFPYETALNSLAPVDGTGALVNLINTLPVEERYTYYFDGYYQSFDNVIVSQRVAGASSIDVVHYNAGYNDGLSATDHDQPVALIGLARIGGAATAVADNFAVTAASVLRASLIANDTGGDPSLTVTAINGAAVAAGDTLRLASGALLTLTTGGGFAYNPDGAYATLGAGQTATDTFSYTLPGGSTASATITITGVAAPAADAQGHIQGTSGNDNFGGTQQADYFDLSAGGVDRVSGGAGEDAFFFSAAMTAADRVNGGSGMDQVGIQGDYTGANRLMLNATTLVDVELLAVLAGGSYDVVLNAGVTGATGGFTVFGTNLGAGDNLTVDGSAVTAGSLTIYGGLGVDTLTGGAGNDGFYFGPDRFGASDIVHGGGGSNDQVGLDGDYTLTLDARFDVEVVALLAGPEGDRNVFNITVGDDFVAGGATKTIFALPVVTALTINASAESDGNLRIFGGQAADTITGGAGNDRIFGGEGGDTLRGGAGTDVFVYDAASQSSGRDYDRLLDFDYTSDRIEIAGQVHDSYQTVAGGRLDDATFDADLQTALGAQLTNGNAVFFAVDQGNHAGQTFLVVDANGIDGYQADGDYVFEVPTPPVTVTDFIIA</sequence>
<dbReference type="PRINTS" id="PR00313">
    <property type="entry name" value="CABNDNGRPT"/>
</dbReference>
<dbReference type="SUPFAM" id="SSF141072">
    <property type="entry name" value="CalX-like"/>
    <property type="match status" value="7"/>
</dbReference>
<feature type="domain" description="Calx-beta" evidence="7">
    <location>
        <begin position="516"/>
        <end position="612"/>
    </location>
</feature>
<evidence type="ECO:0000256" key="1">
    <source>
        <dbReference type="ARBA" id="ARBA00001913"/>
    </source>
</evidence>